<organism evidence="9 10">
    <name type="scientific">Alkalimonas cellulosilytica</name>
    <dbReference type="NCBI Taxonomy" id="3058395"/>
    <lineage>
        <taxon>Bacteria</taxon>
        <taxon>Pseudomonadati</taxon>
        <taxon>Pseudomonadota</taxon>
        <taxon>Gammaproteobacteria</taxon>
        <taxon>Alkalimonas</taxon>
    </lineage>
</organism>
<accession>A0ABU7J2U2</accession>
<keyword evidence="6 8" id="KW-0472">Membrane</keyword>
<name>A0ABU7J2U2_9GAMM</name>
<keyword evidence="4 7" id="KW-0812">Transmembrane</keyword>
<keyword evidence="3" id="KW-1003">Cell membrane</keyword>
<dbReference type="RefSeq" id="WP_330086455.1">
    <property type="nucleotide sequence ID" value="NZ_JAUHLI010000004.1"/>
</dbReference>
<keyword evidence="10" id="KW-1185">Reference proteome</keyword>
<gene>
    <name evidence="9" type="ORF">QWY20_05090</name>
</gene>
<keyword evidence="5 8" id="KW-1133">Transmembrane helix</keyword>
<comment type="subcellular location">
    <subcellularLocation>
        <location evidence="1">Cell membrane</location>
        <topology evidence="1">Single-pass membrane protein</topology>
    </subcellularLocation>
    <subcellularLocation>
        <location evidence="7">Cell membrane</location>
        <topology evidence="7">Single-pass type II membrane protein</topology>
    </subcellularLocation>
</comment>
<keyword evidence="7" id="KW-0653">Protein transport</keyword>
<sequence length="135" mass="15042">MAFGGGLEPQQDMMTELNMTPLVDVMLVLLILFMITMPLLTQAVAVNLPTASEQPVQTDPEVVVLSVDKDGLWYWQQDLVTEQQMQQRLLQAAAQQPVLHLQGDKDVPYQHMVRLMALVQQAGIEQLGFVTVPAD</sequence>
<dbReference type="EMBL" id="JAUHLI010000004">
    <property type="protein sequence ID" value="MEE2000820.1"/>
    <property type="molecule type" value="Genomic_DNA"/>
</dbReference>
<evidence type="ECO:0000256" key="7">
    <source>
        <dbReference type="RuleBase" id="RU003879"/>
    </source>
</evidence>
<comment type="similarity">
    <text evidence="2 7">Belongs to the ExbD/TolR family.</text>
</comment>
<feature type="transmembrane region" description="Helical" evidence="8">
    <location>
        <begin position="21"/>
        <end position="40"/>
    </location>
</feature>
<comment type="caution">
    <text evidence="9">The sequence shown here is derived from an EMBL/GenBank/DDBJ whole genome shotgun (WGS) entry which is preliminary data.</text>
</comment>
<evidence type="ECO:0000256" key="2">
    <source>
        <dbReference type="ARBA" id="ARBA00005811"/>
    </source>
</evidence>
<dbReference type="Gene3D" id="3.30.420.270">
    <property type="match status" value="1"/>
</dbReference>
<keyword evidence="7" id="KW-0813">Transport</keyword>
<dbReference type="PANTHER" id="PTHR30558">
    <property type="entry name" value="EXBD MEMBRANE COMPONENT OF PMF-DRIVEN MACROMOLECULE IMPORT SYSTEM"/>
    <property type="match status" value="1"/>
</dbReference>
<evidence type="ECO:0000256" key="6">
    <source>
        <dbReference type="ARBA" id="ARBA00023136"/>
    </source>
</evidence>
<evidence type="ECO:0000256" key="5">
    <source>
        <dbReference type="ARBA" id="ARBA00022989"/>
    </source>
</evidence>
<evidence type="ECO:0000256" key="8">
    <source>
        <dbReference type="SAM" id="Phobius"/>
    </source>
</evidence>
<dbReference type="PANTHER" id="PTHR30558:SF7">
    <property type="entry name" value="TOL-PAL SYSTEM PROTEIN TOLR"/>
    <property type="match status" value="1"/>
</dbReference>
<dbReference type="Pfam" id="PF02472">
    <property type="entry name" value="ExbD"/>
    <property type="match status" value="1"/>
</dbReference>
<evidence type="ECO:0000256" key="1">
    <source>
        <dbReference type="ARBA" id="ARBA00004162"/>
    </source>
</evidence>
<reference evidence="9 10" key="1">
    <citation type="submission" date="2023-07" db="EMBL/GenBank/DDBJ databases">
        <title>Alkalimonas sp., MEB108 novel, alkaliphilic bacterium isolated from Lonar Lake, India.</title>
        <authorList>
            <person name="Joshi A."/>
            <person name="Thite S."/>
        </authorList>
    </citation>
    <scope>NUCLEOTIDE SEQUENCE [LARGE SCALE GENOMIC DNA]</scope>
    <source>
        <strain evidence="9 10">MEB108</strain>
    </source>
</reference>
<dbReference type="Proteomes" id="UP001336314">
    <property type="component" value="Unassembled WGS sequence"/>
</dbReference>
<evidence type="ECO:0000256" key="3">
    <source>
        <dbReference type="ARBA" id="ARBA00022475"/>
    </source>
</evidence>
<protein>
    <submittedName>
        <fullName evidence="9">Biopolymer transporter ExbD</fullName>
    </submittedName>
</protein>
<evidence type="ECO:0000313" key="9">
    <source>
        <dbReference type="EMBL" id="MEE2000820.1"/>
    </source>
</evidence>
<evidence type="ECO:0000256" key="4">
    <source>
        <dbReference type="ARBA" id="ARBA00022692"/>
    </source>
</evidence>
<dbReference type="InterPro" id="IPR003400">
    <property type="entry name" value="ExbD"/>
</dbReference>
<evidence type="ECO:0000313" key="10">
    <source>
        <dbReference type="Proteomes" id="UP001336314"/>
    </source>
</evidence>
<proteinExistence type="inferred from homology"/>